<feature type="domain" description="PPM-type phosphatase" evidence="1">
    <location>
        <begin position="4"/>
        <end position="246"/>
    </location>
</feature>
<name>A0AAU7PKT0_9FIRM</name>
<dbReference type="Pfam" id="PF13672">
    <property type="entry name" value="PP2C_2"/>
    <property type="match status" value="1"/>
</dbReference>
<dbReference type="PROSITE" id="PS51746">
    <property type="entry name" value="PPM_2"/>
    <property type="match status" value="1"/>
</dbReference>
<evidence type="ECO:0000259" key="1">
    <source>
        <dbReference type="PROSITE" id="PS51746"/>
    </source>
</evidence>
<gene>
    <name evidence="2" type="ORF">ABFV83_11320</name>
</gene>
<dbReference type="EMBL" id="CP157940">
    <property type="protein sequence ID" value="XBS52431.1"/>
    <property type="molecule type" value="Genomic_DNA"/>
</dbReference>
<protein>
    <submittedName>
        <fullName evidence="2">PP2C family serine/threonine-protein phosphatase</fullName>
    </submittedName>
</protein>
<sequence>MEILYNGITDSGLKRKVNQDAVGMFCHGEVGLYFVADGMGGHASGEVASGMIRDGMSRWWQEQKNSWDPGRFEDYMESLHQELLEINREIWEKCNQGQVCGSTVMILFLCHEKYGVLSVGDSRIYSYESGKIRQLTVAHVWENLEETKRRYTVEEQKKHKYYGKLTQAVGTEESVDIFSCTDRLKKNQKFLLCSDGLYRYCEEEEMIQNISNAKNAEDIRSALNKLREEGYSNDAPDNLSAIIVYCKNKTPFMFDWFRR</sequence>
<dbReference type="Gene3D" id="3.60.40.10">
    <property type="entry name" value="PPM-type phosphatase domain"/>
    <property type="match status" value="1"/>
</dbReference>
<evidence type="ECO:0000313" key="2">
    <source>
        <dbReference type="EMBL" id="XBS52431.1"/>
    </source>
</evidence>
<dbReference type="AlphaFoldDB" id="A0AAU7PKT0"/>
<proteinExistence type="predicted"/>
<dbReference type="RefSeq" id="WP_349943924.1">
    <property type="nucleotide sequence ID" value="NZ_CP157940.1"/>
</dbReference>
<dbReference type="SUPFAM" id="SSF81606">
    <property type="entry name" value="PP2C-like"/>
    <property type="match status" value="1"/>
</dbReference>
<dbReference type="InterPro" id="IPR036457">
    <property type="entry name" value="PPM-type-like_dom_sf"/>
</dbReference>
<dbReference type="InterPro" id="IPR001932">
    <property type="entry name" value="PPM-type_phosphatase-like_dom"/>
</dbReference>
<dbReference type="CDD" id="cd00143">
    <property type="entry name" value="PP2Cc"/>
    <property type="match status" value="1"/>
</dbReference>
<accession>A0AAU7PKT0</accession>
<reference evidence="2" key="1">
    <citation type="submission" date="2024-06" db="EMBL/GenBank/DDBJ databases">
        <title>Lacrimispora cavernae sp. nov., a novel anaerobe isolated from bat guano pile inside a cave.</title>
        <authorList>
            <person name="Miller S.L."/>
            <person name="Lu N."/>
            <person name="King J."/>
            <person name="Sankaranarayanan K."/>
            <person name="Lawson P.A."/>
        </authorList>
    </citation>
    <scope>NUCLEOTIDE SEQUENCE</scope>
    <source>
        <strain evidence="2">BS-2</strain>
    </source>
</reference>
<dbReference type="SMART" id="SM00331">
    <property type="entry name" value="PP2C_SIG"/>
    <property type="match status" value="1"/>
</dbReference>
<organism evidence="2">
    <name type="scientific">Lacrimispora sp. BS-2</name>
    <dbReference type="NCBI Taxonomy" id="3151850"/>
    <lineage>
        <taxon>Bacteria</taxon>
        <taxon>Bacillati</taxon>
        <taxon>Bacillota</taxon>
        <taxon>Clostridia</taxon>
        <taxon>Lachnospirales</taxon>
        <taxon>Lachnospiraceae</taxon>
        <taxon>Lacrimispora</taxon>
    </lineage>
</organism>
<dbReference type="SMART" id="SM00332">
    <property type="entry name" value="PP2Cc"/>
    <property type="match status" value="1"/>
</dbReference>